<sequence length="230" mass="25383">MSTPTYTIEKLTRADLPRLSAIGQAAFEHDAHTRMKMHEKGVTDLGSELEPADYLEHLLSDPAVQMIKVLDGTGTMVGYSNWRLSGARDPDPATAPLDAPVSHPDHPVRESDPPLEQMRNITSGHMNGLAARANDRQSFFCTGISVDPATQSRGAGSAMIGWAAAQADRYNARSWVHLSDHAGGVRAFEKHGYRVVNQVTVDLDEYARKEHDGTWGTYTFRFLVREPRGE</sequence>
<evidence type="ECO:0000256" key="1">
    <source>
        <dbReference type="SAM" id="MobiDB-lite"/>
    </source>
</evidence>
<dbReference type="RefSeq" id="XP_069207758.1">
    <property type="nucleotide sequence ID" value="XM_069355687.1"/>
</dbReference>
<proteinExistence type="predicted"/>
<evidence type="ECO:0008006" key="4">
    <source>
        <dbReference type="Google" id="ProtNLM"/>
    </source>
</evidence>
<reference evidence="2 3" key="1">
    <citation type="submission" date="2023-08" db="EMBL/GenBank/DDBJ databases">
        <title>Annotated Genome Sequence of Vanrija albida AlHP1.</title>
        <authorList>
            <person name="Herzog R."/>
        </authorList>
    </citation>
    <scope>NUCLEOTIDE SEQUENCE [LARGE SCALE GENOMIC DNA]</scope>
    <source>
        <strain evidence="2 3">AlHP1</strain>
    </source>
</reference>
<dbReference type="Proteomes" id="UP001565368">
    <property type="component" value="Unassembled WGS sequence"/>
</dbReference>
<dbReference type="InterPro" id="IPR016181">
    <property type="entry name" value="Acyl_CoA_acyltransferase"/>
</dbReference>
<evidence type="ECO:0000313" key="2">
    <source>
        <dbReference type="EMBL" id="KAL1407814.1"/>
    </source>
</evidence>
<dbReference type="EMBL" id="JBBXJM010000005">
    <property type="protein sequence ID" value="KAL1407814.1"/>
    <property type="molecule type" value="Genomic_DNA"/>
</dbReference>
<dbReference type="GeneID" id="95988292"/>
<keyword evidence="3" id="KW-1185">Reference proteome</keyword>
<name>A0ABR3PZ79_9TREE</name>
<organism evidence="2 3">
    <name type="scientific">Vanrija albida</name>
    <dbReference type="NCBI Taxonomy" id="181172"/>
    <lineage>
        <taxon>Eukaryota</taxon>
        <taxon>Fungi</taxon>
        <taxon>Dikarya</taxon>
        <taxon>Basidiomycota</taxon>
        <taxon>Agaricomycotina</taxon>
        <taxon>Tremellomycetes</taxon>
        <taxon>Trichosporonales</taxon>
        <taxon>Trichosporonaceae</taxon>
        <taxon>Vanrija</taxon>
    </lineage>
</organism>
<comment type="caution">
    <text evidence="2">The sequence shown here is derived from an EMBL/GenBank/DDBJ whole genome shotgun (WGS) entry which is preliminary data.</text>
</comment>
<protein>
    <recommendedName>
        <fullName evidence="4">N-acetyltransferase domain-containing protein</fullName>
    </recommendedName>
</protein>
<dbReference type="PANTHER" id="PTHR42791:SF1">
    <property type="entry name" value="N-ACETYLTRANSFERASE DOMAIN-CONTAINING PROTEIN"/>
    <property type="match status" value="1"/>
</dbReference>
<dbReference type="PANTHER" id="PTHR42791">
    <property type="entry name" value="GNAT FAMILY ACETYLTRANSFERASE"/>
    <property type="match status" value="1"/>
</dbReference>
<dbReference type="SUPFAM" id="SSF55729">
    <property type="entry name" value="Acyl-CoA N-acyltransferases (Nat)"/>
    <property type="match status" value="1"/>
</dbReference>
<evidence type="ECO:0000313" key="3">
    <source>
        <dbReference type="Proteomes" id="UP001565368"/>
    </source>
</evidence>
<dbReference type="Gene3D" id="3.40.630.30">
    <property type="match status" value="1"/>
</dbReference>
<gene>
    <name evidence="2" type="ORF">Q8F55_007249</name>
</gene>
<accession>A0ABR3PZ79</accession>
<feature type="compositionally biased region" description="Basic and acidic residues" evidence="1">
    <location>
        <begin position="103"/>
        <end position="112"/>
    </location>
</feature>
<feature type="region of interest" description="Disordered" evidence="1">
    <location>
        <begin position="88"/>
        <end position="112"/>
    </location>
</feature>
<dbReference type="InterPro" id="IPR052523">
    <property type="entry name" value="Trichothecene_AcTrans"/>
</dbReference>